<dbReference type="Proteomes" id="UP000218231">
    <property type="component" value="Unassembled WGS sequence"/>
</dbReference>
<name>A0A2A2M5X2_9BILA</name>
<comment type="caution">
    <text evidence="2">The sequence shown here is derived from an EMBL/GenBank/DDBJ whole genome shotgun (WGS) entry which is preliminary data.</text>
</comment>
<evidence type="ECO:0000313" key="3">
    <source>
        <dbReference type="Proteomes" id="UP000218231"/>
    </source>
</evidence>
<dbReference type="AlphaFoldDB" id="A0A2A2M5X2"/>
<gene>
    <name evidence="2" type="ORF">WR25_17424</name>
</gene>
<organism evidence="2 3">
    <name type="scientific">Diploscapter pachys</name>
    <dbReference type="NCBI Taxonomy" id="2018661"/>
    <lineage>
        <taxon>Eukaryota</taxon>
        <taxon>Metazoa</taxon>
        <taxon>Ecdysozoa</taxon>
        <taxon>Nematoda</taxon>
        <taxon>Chromadorea</taxon>
        <taxon>Rhabditida</taxon>
        <taxon>Rhabditina</taxon>
        <taxon>Rhabditomorpha</taxon>
        <taxon>Rhabditoidea</taxon>
        <taxon>Rhabditidae</taxon>
        <taxon>Diploscapter</taxon>
    </lineage>
</organism>
<feature type="region of interest" description="Disordered" evidence="1">
    <location>
        <begin position="1"/>
        <end position="28"/>
    </location>
</feature>
<proteinExistence type="predicted"/>
<accession>A0A2A2M5X2</accession>
<evidence type="ECO:0000256" key="1">
    <source>
        <dbReference type="SAM" id="MobiDB-lite"/>
    </source>
</evidence>
<dbReference type="EMBL" id="LIAE01002985">
    <property type="protein sequence ID" value="PAV93891.1"/>
    <property type="molecule type" value="Genomic_DNA"/>
</dbReference>
<protein>
    <submittedName>
        <fullName evidence="2">Uncharacterized protein</fullName>
    </submittedName>
</protein>
<evidence type="ECO:0000313" key="2">
    <source>
        <dbReference type="EMBL" id="PAV93891.1"/>
    </source>
</evidence>
<sequence>MPTPPPTCDPNEPAPTDMPTGEPLLPTPINTTPLAPSAAASRFRRATAASVWPWVPKPTADADSSWAISWEPAGGVE</sequence>
<feature type="region of interest" description="Disordered" evidence="1">
    <location>
        <begin position="55"/>
        <end position="77"/>
    </location>
</feature>
<keyword evidence="3" id="KW-1185">Reference proteome</keyword>
<reference evidence="2 3" key="1">
    <citation type="journal article" date="2017" name="Curr. Biol.">
        <title>Genome architecture and evolution of a unichromosomal asexual nematode.</title>
        <authorList>
            <person name="Fradin H."/>
            <person name="Zegar C."/>
            <person name="Gutwein M."/>
            <person name="Lucas J."/>
            <person name="Kovtun M."/>
            <person name="Corcoran D."/>
            <person name="Baugh L.R."/>
            <person name="Kiontke K."/>
            <person name="Gunsalus K."/>
            <person name="Fitch D.H."/>
            <person name="Piano F."/>
        </authorList>
    </citation>
    <scope>NUCLEOTIDE SEQUENCE [LARGE SCALE GENOMIC DNA]</scope>
    <source>
        <strain evidence="2">PF1309</strain>
    </source>
</reference>